<reference evidence="2 3" key="1">
    <citation type="journal article" date="2013" name="Genome Announc.">
        <title>Draft Genome Sequence of Strain JLT2015T, Belonging to the Family Sphingomonadaceae of the Alphaproteobacteria.</title>
        <authorList>
            <person name="Tang K."/>
            <person name="Liu K."/>
            <person name="Li S."/>
            <person name="Jiao N."/>
        </authorList>
    </citation>
    <scope>NUCLEOTIDE SEQUENCE [LARGE SCALE GENOMIC DNA]</scope>
    <source>
        <strain evidence="2 3">JLT2015</strain>
    </source>
</reference>
<accession>M2SCW6</accession>
<evidence type="ECO:0000259" key="1">
    <source>
        <dbReference type="Pfam" id="PF07589"/>
    </source>
</evidence>
<proteinExistence type="predicted"/>
<sequence>MAVPAAAAPIASSAASDLAVDIAIAQVVNAGVGPLSSASGSTASGDYTSADAVARVEASLDLLSAGLIESRLDLGTGINSVTAGGQASGPSSSASALVNGLSFSFTNSLFGLDLPSLLTVSASTISSNSSASGAGGVLNTSGDSTIEDLSLSGALLAGINIDLGAIIDGAANTVLLDSDILGLRITANEQITLGDGVTSTGIETNALRITLSDFLLNGGLLNGDIYIGRSRAFAELGEAAADVPAPGAIGLFGLGMLGIAGWHRRRRTAAA</sequence>
<dbReference type="AlphaFoldDB" id="M2SCW6"/>
<dbReference type="InterPro" id="IPR013424">
    <property type="entry name" value="Ice-binding_C"/>
</dbReference>
<dbReference type="PATRIC" id="fig|1234595.3.peg.1113"/>
<dbReference type="Proteomes" id="UP000011717">
    <property type="component" value="Unassembled WGS sequence"/>
</dbReference>
<gene>
    <name evidence="2" type="ORF">C725_1111</name>
</gene>
<evidence type="ECO:0000313" key="2">
    <source>
        <dbReference type="EMBL" id="EMD83210.1"/>
    </source>
</evidence>
<feature type="domain" description="Ice-binding protein C-terminal" evidence="1">
    <location>
        <begin position="242"/>
        <end position="265"/>
    </location>
</feature>
<protein>
    <recommendedName>
        <fullName evidence="1">Ice-binding protein C-terminal domain-containing protein</fullName>
    </recommendedName>
</protein>
<evidence type="ECO:0000313" key="3">
    <source>
        <dbReference type="Proteomes" id="UP000011717"/>
    </source>
</evidence>
<keyword evidence="3" id="KW-1185">Reference proteome</keyword>
<dbReference type="NCBIfam" id="TIGR02595">
    <property type="entry name" value="PEP_CTERM"/>
    <property type="match status" value="1"/>
</dbReference>
<organism evidence="2 3">
    <name type="scientific">Pacificimonas flava</name>
    <dbReference type="NCBI Taxonomy" id="1234595"/>
    <lineage>
        <taxon>Bacteria</taxon>
        <taxon>Pseudomonadati</taxon>
        <taxon>Pseudomonadota</taxon>
        <taxon>Alphaproteobacteria</taxon>
        <taxon>Sphingomonadales</taxon>
        <taxon>Sphingosinicellaceae</taxon>
        <taxon>Pacificimonas</taxon>
    </lineage>
</organism>
<dbReference type="Pfam" id="PF07589">
    <property type="entry name" value="PEP-CTERM"/>
    <property type="match status" value="1"/>
</dbReference>
<dbReference type="EMBL" id="AMRV01000003">
    <property type="protein sequence ID" value="EMD83210.1"/>
    <property type="molecule type" value="Genomic_DNA"/>
</dbReference>
<comment type="caution">
    <text evidence="2">The sequence shown here is derived from an EMBL/GenBank/DDBJ whole genome shotgun (WGS) entry which is preliminary data.</text>
</comment>
<name>M2SCW6_9SPHN</name>